<accession>A0A6P1NUP8</accession>
<evidence type="ECO:0000313" key="2">
    <source>
        <dbReference type="EMBL" id="QHK22120.1"/>
    </source>
</evidence>
<evidence type="ECO:0000313" key="3">
    <source>
        <dbReference type="Proteomes" id="UP000464186"/>
    </source>
</evidence>
<dbReference type="Proteomes" id="UP000464186">
    <property type="component" value="Chromosome"/>
</dbReference>
<dbReference type="SUPFAM" id="SSF55785">
    <property type="entry name" value="PYP-like sensor domain (PAS domain)"/>
    <property type="match status" value="1"/>
</dbReference>
<dbReference type="AlphaFoldDB" id="A0A6P1NUP8"/>
<dbReference type="InterPro" id="IPR035965">
    <property type="entry name" value="PAS-like_dom_sf"/>
</dbReference>
<gene>
    <name evidence="2" type="ORF">GU243_01230</name>
</gene>
<feature type="domain" description="ANTAR" evidence="1">
    <location>
        <begin position="97"/>
        <end position="158"/>
    </location>
</feature>
<name>A0A6P1NUP8_9MICC</name>
<dbReference type="PROSITE" id="PS50921">
    <property type="entry name" value="ANTAR"/>
    <property type="match status" value="1"/>
</dbReference>
<dbReference type="Gene3D" id="3.30.450.20">
    <property type="entry name" value="PAS domain"/>
    <property type="match status" value="1"/>
</dbReference>
<keyword evidence="3" id="KW-1185">Reference proteome</keyword>
<evidence type="ECO:0000259" key="1">
    <source>
        <dbReference type="PROSITE" id="PS50921"/>
    </source>
</evidence>
<dbReference type="KEGG" id="psey:GU243_01230"/>
<proteinExistence type="predicted"/>
<sequence>MAWSGGLYRIHGYVRGDVVPTVELLLAHKHAEARPRCAEVIAQVLRTGGYFCIYHRIMDARGRFRRVLTTGDGMLDPAGKVTGISGLMIDLTETVRNETDQAARDAVAGVTASRSEIDQARGILMGRLLISAEEAFDLLVSCSSRTNVKVATLSAGLVDIANSRQAPAVLDSVIRKLQANALPKHGGAGRAGALGRELG</sequence>
<dbReference type="InterPro" id="IPR013655">
    <property type="entry name" value="PAS_fold_3"/>
</dbReference>
<dbReference type="SMART" id="SM01012">
    <property type="entry name" value="ANTAR"/>
    <property type="match status" value="1"/>
</dbReference>
<organism evidence="2 3">
    <name type="scientific">Pseudarthrobacter psychrotolerans</name>
    <dbReference type="NCBI Taxonomy" id="2697569"/>
    <lineage>
        <taxon>Bacteria</taxon>
        <taxon>Bacillati</taxon>
        <taxon>Actinomycetota</taxon>
        <taxon>Actinomycetes</taxon>
        <taxon>Micrococcales</taxon>
        <taxon>Micrococcaceae</taxon>
        <taxon>Pseudarthrobacter</taxon>
    </lineage>
</organism>
<dbReference type="Pfam" id="PF03861">
    <property type="entry name" value="ANTAR"/>
    <property type="match status" value="1"/>
</dbReference>
<protein>
    <submittedName>
        <fullName evidence="2">ANTAR domain-containing protein</fullName>
    </submittedName>
</protein>
<dbReference type="GO" id="GO:0003723">
    <property type="term" value="F:RNA binding"/>
    <property type="evidence" value="ECO:0007669"/>
    <property type="project" value="InterPro"/>
</dbReference>
<dbReference type="InterPro" id="IPR005561">
    <property type="entry name" value="ANTAR"/>
</dbReference>
<dbReference type="Pfam" id="PF08447">
    <property type="entry name" value="PAS_3"/>
    <property type="match status" value="1"/>
</dbReference>
<dbReference type="Gene3D" id="1.10.10.10">
    <property type="entry name" value="Winged helix-like DNA-binding domain superfamily/Winged helix DNA-binding domain"/>
    <property type="match status" value="1"/>
</dbReference>
<dbReference type="InterPro" id="IPR036388">
    <property type="entry name" value="WH-like_DNA-bd_sf"/>
</dbReference>
<dbReference type="EMBL" id="CP047898">
    <property type="protein sequence ID" value="QHK22120.1"/>
    <property type="molecule type" value="Genomic_DNA"/>
</dbReference>
<reference evidence="2 3" key="1">
    <citation type="submission" date="2020-01" db="EMBL/GenBank/DDBJ databases">
        <title>Pseudarthrobacter psychrotolerans sp. nov., isolated from antarctic soil.</title>
        <authorList>
            <person name="Shin Y."/>
            <person name="Park W."/>
        </authorList>
    </citation>
    <scope>NUCLEOTIDE SEQUENCE [LARGE SCALE GENOMIC DNA]</scope>
    <source>
        <strain evidence="2 3">YJ56</strain>
    </source>
</reference>